<sequence length="96" mass="10515">MIKTGIKIRTKIKIGTETKIWIRTATGIRHKIGVVSAVAHRLEAVDLEADQALEEELAAGEVAEVAEVAAGEGAEVVANTPHNRHRLLHGRYRCIR</sequence>
<reference evidence="1 2" key="1">
    <citation type="submission" date="2012-11" db="EMBL/GenBank/DDBJ databases">
        <title>Whole genome sequence of Acidocella aminolytica 101 = DSM 11237.</title>
        <authorList>
            <person name="Azuma Y."/>
            <person name="Higashiura N."/>
            <person name="Hirakawa H."/>
            <person name="Matsushita K."/>
        </authorList>
    </citation>
    <scope>NUCLEOTIDE SEQUENCE [LARGE SCALE GENOMIC DNA]</scope>
    <source>
        <strain evidence="2">101 / DSM 11237</strain>
    </source>
</reference>
<evidence type="ECO:0000313" key="2">
    <source>
        <dbReference type="Proteomes" id="UP000032668"/>
    </source>
</evidence>
<proteinExistence type="predicted"/>
<name>A0A0D6PE59_9PROT</name>
<comment type="caution">
    <text evidence="1">The sequence shown here is derived from an EMBL/GenBank/DDBJ whole genome shotgun (WGS) entry which is preliminary data.</text>
</comment>
<dbReference type="AlphaFoldDB" id="A0A0D6PE59"/>
<protein>
    <submittedName>
        <fullName evidence="1">Uncharacterized protein</fullName>
    </submittedName>
</protein>
<dbReference type="EMBL" id="BANC01000021">
    <property type="protein sequence ID" value="GAN79493.1"/>
    <property type="molecule type" value="Genomic_DNA"/>
</dbReference>
<evidence type="ECO:0000313" key="1">
    <source>
        <dbReference type="EMBL" id="GAN79493.1"/>
    </source>
</evidence>
<accession>A0A0D6PE59</accession>
<dbReference type="Proteomes" id="UP000032668">
    <property type="component" value="Unassembled WGS sequence"/>
</dbReference>
<gene>
    <name evidence="1" type="ORF">Aam_021_081</name>
</gene>
<keyword evidence="2" id="KW-1185">Reference proteome</keyword>
<organism evidence="1 2">
    <name type="scientific">Acidocella aminolytica 101 = DSM 11237</name>
    <dbReference type="NCBI Taxonomy" id="1120923"/>
    <lineage>
        <taxon>Bacteria</taxon>
        <taxon>Pseudomonadati</taxon>
        <taxon>Pseudomonadota</taxon>
        <taxon>Alphaproteobacteria</taxon>
        <taxon>Acetobacterales</taxon>
        <taxon>Acidocellaceae</taxon>
        <taxon>Acidocella</taxon>
    </lineage>
</organism>